<dbReference type="FunFam" id="2.60.40.10:FF:000791">
    <property type="entry name" value="Two-component system sensor histidine kinase/response regulator"/>
    <property type="match status" value="1"/>
</dbReference>
<reference evidence="11 12" key="1">
    <citation type="submission" date="2016-05" db="EMBL/GenBank/DDBJ databases">
        <title>Niabella ginsenosidivorans BS26 whole genome sequencing.</title>
        <authorList>
            <person name="Im W.T."/>
            <person name="Siddiqi M.Z."/>
        </authorList>
    </citation>
    <scope>NUCLEOTIDE SEQUENCE [LARGE SCALE GENOMIC DNA]</scope>
    <source>
        <strain evidence="11 12">BS26</strain>
    </source>
</reference>
<keyword evidence="12" id="KW-1185">Reference proteome</keyword>
<gene>
    <name evidence="11" type="ORF">A8C56_11910</name>
</gene>
<dbReference type="PROSITE" id="PS50109">
    <property type="entry name" value="HIS_KIN"/>
    <property type="match status" value="1"/>
</dbReference>
<keyword evidence="3 6" id="KW-0597">Phosphoprotein</keyword>
<evidence type="ECO:0000259" key="9">
    <source>
        <dbReference type="PROSITE" id="PS50109"/>
    </source>
</evidence>
<feature type="domain" description="HTH araC/xylS-type" evidence="8">
    <location>
        <begin position="1275"/>
        <end position="1374"/>
    </location>
</feature>
<keyword evidence="7" id="KW-1133">Transmembrane helix</keyword>
<dbReference type="InterPro" id="IPR001789">
    <property type="entry name" value="Sig_transdc_resp-reg_receiver"/>
</dbReference>
<evidence type="ECO:0000256" key="4">
    <source>
        <dbReference type="ARBA" id="ARBA00023015"/>
    </source>
</evidence>
<evidence type="ECO:0000256" key="2">
    <source>
        <dbReference type="ARBA" id="ARBA00012438"/>
    </source>
</evidence>
<dbReference type="GO" id="GO:0000155">
    <property type="term" value="F:phosphorelay sensor kinase activity"/>
    <property type="evidence" value="ECO:0007669"/>
    <property type="project" value="InterPro"/>
</dbReference>
<keyword evidence="5" id="KW-0804">Transcription</keyword>
<dbReference type="CDD" id="cd00146">
    <property type="entry name" value="PKD"/>
    <property type="match status" value="1"/>
</dbReference>
<dbReference type="Pfam" id="PF02518">
    <property type="entry name" value="HATPase_c"/>
    <property type="match status" value="1"/>
</dbReference>
<protein>
    <recommendedName>
        <fullName evidence="2">histidine kinase</fullName>
        <ecNumber evidence="2">2.7.13.3</ecNumber>
    </recommendedName>
</protein>
<dbReference type="Gene3D" id="3.40.50.2300">
    <property type="match status" value="1"/>
</dbReference>
<dbReference type="SUPFAM" id="SSF52172">
    <property type="entry name" value="CheY-like"/>
    <property type="match status" value="1"/>
</dbReference>
<dbReference type="InterPro" id="IPR013783">
    <property type="entry name" value="Ig-like_fold"/>
</dbReference>
<dbReference type="Gene3D" id="1.10.287.130">
    <property type="match status" value="1"/>
</dbReference>
<dbReference type="InterPro" id="IPR018060">
    <property type="entry name" value="HTH_AraC"/>
</dbReference>
<dbReference type="STRING" id="1176587.A8C56_11910"/>
<dbReference type="Pfam" id="PF12833">
    <property type="entry name" value="HTH_18"/>
    <property type="match status" value="1"/>
</dbReference>
<dbReference type="PROSITE" id="PS01124">
    <property type="entry name" value="HTH_ARAC_FAMILY_2"/>
    <property type="match status" value="1"/>
</dbReference>
<dbReference type="PROSITE" id="PS50110">
    <property type="entry name" value="RESPONSE_REGULATORY"/>
    <property type="match status" value="1"/>
</dbReference>
<feature type="modified residue" description="4-aspartylphosphate" evidence="6">
    <location>
        <position position="1177"/>
    </location>
</feature>
<dbReference type="SMART" id="SM00448">
    <property type="entry name" value="REC"/>
    <property type="match status" value="1"/>
</dbReference>
<evidence type="ECO:0000256" key="7">
    <source>
        <dbReference type="SAM" id="Phobius"/>
    </source>
</evidence>
<feature type="domain" description="Response regulatory" evidence="10">
    <location>
        <begin position="1129"/>
        <end position="1244"/>
    </location>
</feature>
<dbReference type="InterPro" id="IPR003661">
    <property type="entry name" value="HisK_dim/P_dom"/>
</dbReference>
<feature type="transmembrane region" description="Helical" evidence="7">
    <location>
        <begin position="809"/>
        <end position="827"/>
    </location>
</feature>
<dbReference type="RefSeq" id="WP_067756172.1">
    <property type="nucleotide sequence ID" value="NZ_CP015772.1"/>
</dbReference>
<dbReference type="InterPro" id="IPR011006">
    <property type="entry name" value="CheY-like_superfamily"/>
</dbReference>
<evidence type="ECO:0000256" key="5">
    <source>
        <dbReference type="ARBA" id="ARBA00023163"/>
    </source>
</evidence>
<dbReference type="Pfam" id="PF07495">
    <property type="entry name" value="Y_Y_Y"/>
    <property type="match status" value="1"/>
</dbReference>
<comment type="catalytic activity">
    <reaction evidence="1">
        <text>ATP + protein L-histidine = ADP + protein N-phospho-L-histidine.</text>
        <dbReference type="EC" id="2.7.13.3"/>
    </reaction>
</comment>
<dbReference type="EC" id="2.7.13.3" evidence="2"/>
<dbReference type="PANTHER" id="PTHR43547">
    <property type="entry name" value="TWO-COMPONENT HISTIDINE KINASE"/>
    <property type="match status" value="1"/>
</dbReference>
<feature type="domain" description="Histidine kinase" evidence="9">
    <location>
        <begin position="863"/>
        <end position="1086"/>
    </location>
</feature>
<dbReference type="Gene3D" id="1.10.10.60">
    <property type="entry name" value="Homeodomain-like"/>
    <property type="match status" value="1"/>
</dbReference>
<keyword evidence="7" id="KW-0812">Transmembrane</keyword>
<dbReference type="SMART" id="SM00342">
    <property type="entry name" value="HTH_ARAC"/>
    <property type="match status" value="1"/>
</dbReference>
<evidence type="ECO:0000259" key="10">
    <source>
        <dbReference type="PROSITE" id="PS50110"/>
    </source>
</evidence>
<dbReference type="OrthoDB" id="9809670at2"/>
<proteinExistence type="predicted"/>
<evidence type="ECO:0000313" key="12">
    <source>
        <dbReference type="Proteomes" id="UP000077667"/>
    </source>
</evidence>
<keyword evidence="4" id="KW-0805">Transcription regulation</keyword>
<dbReference type="PANTHER" id="PTHR43547:SF2">
    <property type="entry name" value="HYBRID SIGNAL TRANSDUCTION HISTIDINE KINASE C"/>
    <property type="match status" value="1"/>
</dbReference>
<dbReference type="SUPFAM" id="SSF63829">
    <property type="entry name" value="Calcium-dependent phosphotriesterase"/>
    <property type="match status" value="3"/>
</dbReference>
<accession>A0A1A9I2M6</accession>
<dbReference type="SUPFAM" id="SSF47384">
    <property type="entry name" value="Homodimeric domain of signal transducing histidine kinase"/>
    <property type="match status" value="1"/>
</dbReference>
<dbReference type="SMART" id="SM00387">
    <property type="entry name" value="HATPase_c"/>
    <property type="match status" value="1"/>
</dbReference>
<dbReference type="InterPro" id="IPR011110">
    <property type="entry name" value="Reg_prop"/>
</dbReference>
<dbReference type="KEGG" id="nia:A8C56_11910"/>
<dbReference type="Proteomes" id="UP000077667">
    <property type="component" value="Chromosome"/>
</dbReference>
<dbReference type="CDD" id="cd17574">
    <property type="entry name" value="REC_OmpR"/>
    <property type="match status" value="1"/>
</dbReference>
<dbReference type="PRINTS" id="PR00344">
    <property type="entry name" value="BCTRLSENSOR"/>
</dbReference>
<dbReference type="SMART" id="SM00388">
    <property type="entry name" value="HisKA"/>
    <property type="match status" value="1"/>
</dbReference>
<dbReference type="InterPro" id="IPR036097">
    <property type="entry name" value="HisK_dim/P_sf"/>
</dbReference>
<evidence type="ECO:0000313" key="11">
    <source>
        <dbReference type="EMBL" id="ANH81585.1"/>
    </source>
</evidence>
<dbReference type="InterPro" id="IPR005467">
    <property type="entry name" value="His_kinase_dom"/>
</dbReference>
<sequence>MKKIYLYRSGFLRIVFLLILLAIIPKVRLTAQLKFKHITIDEGLSQNSVLCMVQDREGYIWIGTEDGLNRYDGYEFRYYKHDARTPKTVSNSIINAIAEDKHGNLWIGTADGLNRLDKKSGTFTRIKITSEQALLQNRDFINSLFLDTADNLWIGTIEGLKCYSLKSGQLTTFSLQPGNTGINTDNRPQAIFKDSEGQLWVGTTSGLFLYNPANGRPLKLPPSLERLQKDYIRVIKQDSEKRIWFGSETRGVFVYDPADQSCVNFTRGRFSANGISGNTIRDIFFKSEKEVWLGTPEGLGILNATTGKYSIQAYNSADEQGISHNSIRNFLKDNAGNIWLGTYAGGINVYYPDNLKFNLIPAKSKYGSGLTHPVVSSILEDESHNFWIGTEGGGLNYYNEKQSLFSSYRVPSPFLNSNNIKSLAWKNNYSIWVGTYNGLNLFNIINKTFTKYSAGDDRLLGSDQIYALVNTPDGLWIGTNGGGLRFLDHSGSIQIYRYNPKDPNSLSSNNINVMIQDPLNNLWIGTQKGLNYFDTRSKKCIRYYNIPGERQSLSNNSVLSLYADSRHRIWIGTEGGGLNLLDPKANRFYAVTEADGIGNDVIHAINEDANGNIWVSSNKGLSRIKLNKLYGPFASSDIEVLNYIAADGLQSNQFSTGAGFRSQNGTLYFGGINGISWFDPDDIIMNTRKPAIVFTDIRIRNKKGNQTDDQFLSGDNLLALPYDHGSVIFRFAALNFITPEKNKYAYRLQGLENDEGWHYVDARQRLATYTNLSPGTYYFRVKASNNDGIWNTNEKVIKIIVSPPFWKTWWAYLIYLFIIGGLLYLFYHYSLKTARLKSALQFEHLNHEKDMELAQQKINFFTNISHEIKTPLTLILTPLEKIIRSGRNSKIKSQLQLIQRNGERLSRLVNQLLDFRKLESGKMTLRNTENDLVEFLKEICLLFEGLASQRNITVQFESSYNVLLLWFDAEKLERVLYNLLSNAVKFGRDKGTITVRLKPDSNAPGFVCIEVEDDGIGIDKENQFHLFDGFQTNQDKNINSTGTGIGLAYSKGLVELLGGTISVSSRLAEEGRPGYTCLTVKLPVQKEYLIIDTPNDTFREDLFYRENRVDEELAFTDHQNNSEYAEKQIMLVVEDNNDLLLFMADTFSKKFIVYTAGNGKEGMLRLKEIQPDIIISDVMLPEMDGITFCKKVKADFRTSHIPFILLTARTPVMYKIEGYETGADDYITKPFSLELLEVRIDNLIASRKELAQHFKTTLLTSPQIAITSPDDAFLAKVMAFIEDNVTEPVLNVEQLAKELCMSRGALYRKVKALTGQTTIELIRGIRIKIAARLLLQKTMNINEVVYSVGFTDADYFRKCFKEQFGVTPREYMNQKNTERIEE</sequence>
<dbReference type="SUPFAM" id="SSF46689">
    <property type="entry name" value="Homeodomain-like"/>
    <property type="match status" value="1"/>
</dbReference>
<evidence type="ECO:0000256" key="1">
    <source>
        <dbReference type="ARBA" id="ARBA00000085"/>
    </source>
</evidence>
<dbReference type="Gene3D" id="3.30.565.10">
    <property type="entry name" value="Histidine kinase-like ATPase, C-terminal domain"/>
    <property type="match status" value="1"/>
</dbReference>
<dbReference type="Pfam" id="PF00512">
    <property type="entry name" value="HisKA"/>
    <property type="match status" value="1"/>
</dbReference>
<evidence type="ECO:0000256" key="6">
    <source>
        <dbReference type="PROSITE-ProRule" id="PRU00169"/>
    </source>
</evidence>
<dbReference type="CDD" id="cd00082">
    <property type="entry name" value="HisKA"/>
    <property type="match status" value="1"/>
</dbReference>
<dbReference type="EMBL" id="CP015772">
    <property type="protein sequence ID" value="ANH81585.1"/>
    <property type="molecule type" value="Genomic_DNA"/>
</dbReference>
<name>A0A1A9I2M6_9BACT</name>
<keyword evidence="7" id="KW-0472">Membrane</keyword>
<dbReference type="SUPFAM" id="SSF55874">
    <property type="entry name" value="ATPase domain of HSP90 chaperone/DNA topoisomerase II/histidine kinase"/>
    <property type="match status" value="1"/>
</dbReference>
<dbReference type="InterPro" id="IPR015943">
    <property type="entry name" value="WD40/YVTN_repeat-like_dom_sf"/>
</dbReference>
<evidence type="ECO:0000256" key="3">
    <source>
        <dbReference type="ARBA" id="ARBA00022553"/>
    </source>
</evidence>
<dbReference type="Pfam" id="PF00072">
    <property type="entry name" value="Response_reg"/>
    <property type="match status" value="1"/>
</dbReference>
<dbReference type="InterPro" id="IPR009057">
    <property type="entry name" value="Homeodomain-like_sf"/>
</dbReference>
<evidence type="ECO:0000259" key="8">
    <source>
        <dbReference type="PROSITE" id="PS01124"/>
    </source>
</evidence>
<dbReference type="Gene3D" id="2.60.40.10">
    <property type="entry name" value="Immunoglobulins"/>
    <property type="match status" value="1"/>
</dbReference>
<dbReference type="Gene3D" id="2.130.10.10">
    <property type="entry name" value="YVTN repeat-like/Quinoprotein amine dehydrogenase"/>
    <property type="match status" value="2"/>
</dbReference>
<dbReference type="GO" id="GO:0003700">
    <property type="term" value="F:DNA-binding transcription factor activity"/>
    <property type="evidence" value="ECO:0007669"/>
    <property type="project" value="InterPro"/>
</dbReference>
<dbReference type="InterPro" id="IPR036890">
    <property type="entry name" value="HATPase_C_sf"/>
</dbReference>
<organism evidence="11 12">
    <name type="scientific">Niabella ginsenosidivorans</name>
    <dbReference type="NCBI Taxonomy" id="1176587"/>
    <lineage>
        <taxon>Bacteria</taxon>
        <taxon>Pseudomonadati</taxon>
        <taxon>Bacteroidota</taxon>
        <taxon>Chitinophagia</taxon>
        <taxon>Chitinophagales</taxon>
        <taxon>Chitinophagaceae</taxon>
        <taxon>Niabella</taxon>
    </lineage>
</organism>
<dbReference type="InterPro" id="IPR004358">
    <property type="entry name" value="Sig_transdc_His_kin-like_C"/>
</dbReference>
<dbReference type="GO" id="GO:0043565">
    <property type="term" value="F:sequence-specific DNA binding"/>
    <property type="evidence" value="ECO:0007669"/>
    <property type="project" value="InterPro"/>
</dbReference>
<dbReference type="Pfam" id="PF07494">
    <property type="entry name" value="Reg_prop"/>
    <property type="match status" value="7"/>
</dbReference>
<dbReference type="InterPro" id="IPR003594">
    <property type="entry name" value="HATPase_dom"/>
</dbReference>
<dbReference type="FunFam" id="1.10.287.130:FF:000045">
    <property type="entry name" value="Two-component system sensor histidine kinase/response regulator"/>
    <property type="match status" value="1"/>
</dbReference>
<dbReference type="InterPro" id="IPR011123">
    <property type="entry name" value="Y_Y_Y"/>
</dbReference>